<protein>
    <submittedName>
        <fullName evidence="1">Uncharacterized protein</fullName>
    </submittedName>
</protein>
<proteinExistence type="predicted"/>
<gene>
    <name evidence="1" type="ORF">AN963_06570</name>
</gene>
<evidence type="ECO:0000313" key="1">
    <source>
        <dbReference type="EMBL" id="KQL49413.1"/>
    </source>
</evidence>
<keyword evidence="2" id="KW-1185">Reference proteome</keyword>
<evidence type="ECO:0000313" key="2">
    <source>
        <dbReference type="Proteomes" id="UP000051063"/>
    </source>
</evidence>
<sequence>MFSKKKRYAFFKAQKEMEEISKETQIREFGELFVPTGEDGKTENPSRLSSEDALISAVEAY</sequence>
<accession>A0ABR5NCX6</accession>
<organism evidence="1 2">
    <name type="scientific">Brevibacillus choshinensis</name>
    <dbReference type="NCBI Taxonomy" id="54911"/>
    <lineage>
        <taxon>Bacteria</taxon>
        <taxon>Bacillati</taxon>
        <taxon>Bacillota</taxon>
        <taxon>Bacilli</taxon>
        <taxon>Bacillales</taxon>
        <taxon>Paenibacillaceae</taxon>
        <taxon>Brevibacillus</taxon>
    </lineage>
</organism>
<comment type="caution">
    <text evidence="1">The sequence shown here is derived from an EMBL/GenBank/DDBJ whole genome shotgun (WGS) entry which is preliminary data.</text>
</comment>
<reference evidence="1 2" key="1">
    <citation type="submission" date="2015-09" db="EMBL/GenBank/DDBJ databases">
        <title>Genome sequencing project for genomic taxonomy and phylogenomics of Bacillus-like bacteria.</title>
        <authorList>
            <person name="Liu B."/>
            <person name="Wang J."/>
            <person name="Zhu Y."/>
            <person name="Liu G."/>
            <person name="Chen Q."/>
            <person name="Chen Z."/>
            <person name="Lan J."/>
            <person name="Che J."/>
            <person name="Ge C."/>
            <person name="Shi H."/>
            <person name="Pan Z."/>
            <person name="Liu X."/>
        </authorList>
    </citation>
    <scope>NUCLEOTIDE SEQUENCE [LARGE SCALE GENOMIC DNA]</scope>
    <source>
        <strain evidence="1 2">DSM 8552</strain>
    </source>
</reference>
<dbReference type="Proteomes" id="UP000051063">
    <property type="component" value="Unassembled WGS sequence"/>
</dbReference>
<name>A0ABR5NCX6_BRECH</name>
<dbReference type="EMBL" id="LJJB01000007">
    <property type="protein sequence ID" value="KQL49413.1"/>
    <property type="molecule type" value="Genomic_DNA"/>
</dbReference>